<dbReference type="InterPro" id="IPR006703">
    <property type="entry name" value="G_AIG1"/>
</dbReference>
<dbReference type="PROSITE" id="PS51720">
    <property type="entry name" value="G_AIG1"/>
    <property type="match status" value="1"/>
</dbReference>
<evidence type="ECO:0000256" key="2">
    <source>
        <dbReference type="ARBA" id="ARBA00022741"/>
    </source>
</evidence>
<evidence type="ECO:0000256" key="3">
    <source>
        <dbReference type="ARBA" id="ARBA00023134"/>
    </source>
</evidence>
<name>A0AAV3ZRK3_9GAST</name>
<dbReference type="GO" id="GO:0005525">
    <property type="term" value="F:GTP binding"/>
    <property type="evidence" value="ECO:0007669"/>
    <property type="project" value="UniProtKB-KW"/>
</dbReference>
<feature type="domain" description="AIG1-type G" evidence="5">
    <location>
        <begin position="66"/>
        <end position="281"/>
    </location>
</feature>
<dbReference type="EMBL" id="BLXT01002806">
    <property type="protein sequence ID" value="GFN97784.1"/>
    <property type="molecule type" value="Genomic_DNA"/>
</dbReference>
<organism evidence="6 7">
    <name type="scientific">Plakobranchus ocellatus</name>
    <dbReference type="NCBI Taxonomy" id="259542"/>
    <lineage>
        <taxon>Eukaryota</taxon>
        <taxon>Metazoa</taxon>
        <taxon>Spiralia</taxon>
        <taxon>Lophotrochozoa</taxon>
        <taxon>Mollusca</taxon>
        <taxon>Gastropoda</taxon>
        <taxon>Heterobranchia</taxon>
        <taxon>Euthyneura</taxon>
        <taxon>Panpulmonata</taxon>
        <taxon>Sacoglossa</taxon>
        <taxon>Placobranchoidea</taxon>
        <taxon>Plakobranchidae</taxon>
        <taxon>Plakobranchus</taxon>
    </lineage>
</organism>
<dbReference type="FunFam" id="3.40.50.300:FF:000840">
    <property type="entry name" value="Immune-associated nucleotide-binding protein 9"/>
    <property type="match status" value="1"/>
</dbReference>
<dbReference type="Proteomes" id="UP000735302">
    <property type="component" value="Unassembled WGS sequence"/>
</dbReference>
<dbReference type="AlphaFoldDB" id="A0AAV3ZRK3"/>
<evidence type="ECO:0000313" key="7">
    <source>
        <dbReference type="Proteomes" id="UP000735302"/>
    </source>
</evidence>
<comment type="similarity">
    <text evidence="1">Belongs to the TRAFAC class TrmE-Era-EngA-EngB-Septin-like GTPase superfamily. AIG1/Toc34/Toc159-like paraseptin GTPase family. IAN subfamily.</text>
</comment>
<reference evidence="6 7" key="1">
    <citation type="journal article" date="2021" name="Elife">
        <title>Chloroplast acquisition without the gene transfer in kleptoplastic sea slugs, Plakobranchus ocellatus.</title>
        <authorList>
            <person name="Maeda T."/>
            <person name="Takahashi S."/>
            <person name="Yoshida T."/>
            <person name="Shimamura S."/>
            <person name="Takaki Y."/>
            <person name="Nagai Y."/>
            <person name="Toyoda A."/>
            <person name="Suzuki Y."/>
            <person name="Arimoto A."/>
            <person name="Ishii H."/>
            <person name="Satoh N."/>
            <person name="Nishiyama T."/>
            <person name="Hasebe M."/>
            <person name="Maruyama T."/>
            <person name="Minagawa J."/>
            <person name="Obokata J."/>
            <person name="Shigenobu S."/>
        </authorList>
    </citation>
    <scope>NUCLEOTIDE SEQUENCE [LARGE SCALE GENOMIC DNA]</scope>
</reference>
<feature type="compositionally biased region" description="Polar residues" evidence="4">
    <location>
        <begin position="408"/>
        <end position="419"/>
    </location>
</feature>
<evidence type="ECO:0000259" key="5">
    <source>
        <dbReference type="PROSITE" id="PS51720"/>
    </source>
</evidence>
<keyword evidence="2" id="KW-0547">Nucleotide-binding</keyword>
<evidence type="ECO:0000256" key="4">
    <source>
        <dbReference type="SAM" id="MobiDB-lite"/>
    </source>
</evidence>
<evidence type="ECO:0000313" key="6">
    <source>
        <dbReference type="EMBL" id="GFN97784.1"/>
    </source>
</evidence>
<comment type="caution">
    <text evidence="6">The sequence shown here is derived from an EMBL/GenBank/DDBJ whole genome shotgun (WGS) entry which is preliminary data.</text>
</comment>
<dbReference type="Gene3D" id="3.40.50.300">
    <property type="entry name" value="P-loop containing nucleotide triphosphate hydrolases"/>
    <property type="match status" value="1"/>
</dbReference>
<dbReference type="Pfam" id="PF04548">
    <property type="entry name" value="AIG1"/>
    <property type="match status" value="1"/>
</dbReference>
<keyword evidence="7" id="KW-1185">Reference proteome</keyword>
<accession>A0AAV3ZRK3</accession>
<dbReference type="PANTHER" id="PTHR10903:SF184">
    <property type="entry name" value="GTP-BINDING PROTEIN A"/>
    <property type="match status" value="1"/>
</dbReference>
<sequence>MKDFKTKVGDERVEGVAGPSGIGTVNERGTILLEQSLNLKLHYQRSYIKFREETTSTSQENIMERGHDLDLLLLGKTGAGKSATGNSILGFQAFSSVAKTSSATIQSQREVTELENGRRLRIVDTPGVGDTRGSEAEGQKLFMDALEEAIAMNPGGYHALLLVLRFGCRMTKEDVDLIAYLKSIVGDKFVQKYCIIIMTYGDDFRNKQEDGEIEVTFEEWCKQQDGYFKEMHQEVNERVILFDNRKNSAFQSQQRQQLVSMVDQLMVGGRRYTSEKFVKAQKARENILLEKEISAVNDKVREETSIVLSRMHKVKENQDADYKLHEMKSLKDRIRALLKDIDQEKSKEGLLLQARTIILQAETEIERELMRLEMQKELEEKMKNNMQKEAERENKRLLAQLAEERAQSNKNMSKLQSDYRSMRDDYNRATAPKKSSRCCVM</sequence>
<keyword evidence="3" id="KW-0342">GTP-binding</keyword>
<gene>
    <name evidence="6" type="ORF">PoB_002429000</name>
</gene>
<dbReference type="InterPro" id="IPR027417">
    <property type="entry name" value="P-loop_NTPase"/>
</dbReference>
<evidence type="ECO:0000256" key="1">
    <source>
        <dbReference type="ARBA" id="ARBA00008535"/>
    </source>
</evidence>
<dbReference type="PANTHER" id="PTHR10903">
    <property type="entry name" value="GTPASE, IMAP FAMILY MEMBER-RELATED"/>
    <property type="match status" value="1"/>
</dbReference>
<protein>
    <submittedName>
        <fullName evidence="6">Immune-associated nucleotide-binding protein 12</fullName>
    </submittedName>
</protein>
<proteinExistence type="inferred from homology"/>
<dbReference type="SUPFAM" id="SSF52540">
    <property type="entry name" value="P-loop containing nucleoside triphosphate hydrolases"/>
    <property type="match status" value="1"/>
</dbReference>
<feature type="region of interest" description="Disordered" evidence="4">
    <location>
        <begin position="404"/>
        <end position="441"/>
    </location>
</feature>
<dbReference type="InterPro" id="IPR045058">
    <property type="entry name" value="GIMA/IAN/Toc"/>
</dbReference>